<keyword evidence="2" id="KW-1185">Reference proteome</keyword>
<dbReference type="Proteomes" id="UP000198820">
    <property type="component" value="Unassembled WGS sequence"/>
</dbReference>
<dbReference type="PANTHER" id="PTHR47478">
    <property type="match status" value="1"/>
</dbReference>
<dbReference type="RefSeq" id="WP_093237926.1">
    <property type="nucleotide sequence ID" value="NZ_FNQF01000001.1"/>
</dbReference>
<evidence type="ECO:0000313" key="1">
    <source>
        <dbReference type="EMBL" id="SDZ74492.1"/>
    </source>
</evidence>
<accession>A0A1H3VK55</accession>
<dbReference type="Pfam" id="PF13419">
    <property type="entry name" value="HAD_2"/>
    <property type="match status" value="1"/>
</dbReference>
<sequence length="225" mass="26030">MQPVKHLFFDLDHTLWDFNSNSKSTFQHIFNHHDVGVDMKDFISIYEPINAKYWQLFRHNKISKEDLRYARLKETFDVLKYKANDDLISVLSEDYIENLANYNQLFPNTIEVLSELKPFYQLHIITNGFKEVQAKKMISSKIDHFFETLTTSDDAGCKKPNPEIFAYALNLAQAEKEESLMIGDNIEADVEGARKFGIEAVLFGKDDTFGGDQITCLSELKTILK</sequence>
<gene>
    <name evidence="1" type="ORF">SAMN05421540_101121</name>
</gene>
<evidence type="ECO:0000313" key="2">
    <source>
        <dbReference type="Proteomes" id="UP000198820"/>
    </source>
</evidence>
<dbReference type="PANTHER" id="PTHR47478:SF1">
    <property type="entry name" value="PYRIMIDINE 5'-NUCLEOTIDASE YJJG"/>
    <property type="match status" value="1"/>
</dbReference>
<dbReference type="NCBIfam" id="TIGR01549">
    <property type="entry name" value="HAD-SF-IA-v1"/>
    <property type="match status" value="1"/>
</dbReference>
<dbReference type="InterPro" id="IPR011951">
    <property type="entry name" value="HAD-SF_hydro_IA_YjjG/PynA"/>
</dbReference>
<dbReference type="Gene3D" id="1.10.150.240">
    <property type="entry name" value="Putative phosphatase, domain 2"/>
    <property type="match status" value="1"/>
</dbReference>
<dbReference type="InterPro" id="IPR006439">
    <property type="entry name" value="HAD-SF_hydro_IA"/>
</dbReference>
<dbReference type="InterPro" id="IPR052550">
    <property type="entry name" value="Pyrimidine_5'-ntase_YjjG"/>
</dbReference>
<dbReference type="InterPro" id="IPR023198">
    <property type="entry name" value="PGP-like_dom2"/>
</dbReference>
<name>A0A1H3VK55_9FLAO</name>
<dbReference type="EMBL" id="FNQF01000001">
    <property type="protein sequence ID" value="SDZ74492.1"/>
    <property type="molecule type" value="Genomic_DNA"/>
</dbReference>
<protein>
    <submittedName>
        <fullName evidence="1">Putative hydrolase of the HAD superfamily</fullName>
    </submittedName>
</protein>
<dbReference type="AlphaFoldDB" id="A0A1H3VK55"/>
<dbReference type="InterPro" id="IPR023214">
    <property type="entry name" value="HAD_sf"/>
</dbReference>
<dbReference type="InterPro" id="IPR041492">
    <property type="entry name" value="HAD_2"/>
</dbReference>
<dbReference type="NCBIfam" id="TIGR02254">
    <property type="entry name" value="YjjG_YfnB"/>
    <property type="match status" value="1"/>
</dbReference>
<proteinExistence type="predicted"/>
<reference evidence="1 2" key="1">
    <citation type="submission" date="2016-10" db="EMBL/GenBank/DDBJ databases">
        <authorList>
            <person name="de Groot N.N."/>
        </authorList>
    </citation>
    <scope>NUCLEOTIDE SEQUENCE [LARGE SCALE GENOMIC DNA]</scope>
    <source>
        <strain evidence="1 2">DSM 23581</strain>
    </source>
</reference>
<dbReference type="SFLD" id="SFLDS00003">
    <property type="entry name" value="Haloacid_Dehalogenase"/>
    <property type="match status" value="1"/>
</dbReference>
<organism evidence="1 2">
    <name type="scientific">Psychroflexus halocasei</name>
    <dbReference type="NCBI Taxonomy" id="908615"/>
    <lineage>
        <taxon>Bacteria</taxon>
        <taxon>Pseudomonadati</taxon>
        <taxon>Bacteroidota</taxon>
        <taxon>Flavobacteriia</taxon>
        <taxon>Flavobacteriales</taxon>
        <taxon>Flavobacteriaceae</taxon>
        <taxon>Psychroflexus</taxon>
    </lineage>
</organism>
<keyword evidence="1" id="KW-0378">Hydrolase</keyword>
<dbReference type="InterPro" id="IPR036412">
    <property type="entry name" value="HAD-like_sf"/>
</dbReference>
<dbReference type="SFLD" id="SFLDG01135">
    <property type="entry name" value="C1.5.6:_HAD__Beta-PGM__Phospha"/>
    <property type="match status" value="1"/>
</dbReference>
<dbReference type="Gene3D" id="3.40.50.1000">
    <property type="entry name" value="HAD superfamily/HAD-like"/>
    <property type="match status" value="1"/>
</dbReference>
<dbReference type="SFLD" id="SFLDG01129">
    <property type="entry name" value="C1.5:_HAD__Beta-PGM__Phosphata"/>
    <property type="match status" value="1"/>
</dbReference>
<dbReference type="STRING" id="908615.SAMN05421540_101121"/>
<dbReference type="GO" id="GO:0008253">
    <property type="term" value="F:5'-nucleotidase activity"/>
    <property type="evidence" value="ECO:0007669"/>
    <property type="project" value="InterPro"/>
</dbReference>
<dbReference type="PRINTS" id="PR00413">
    <property type="entry name" value="HADHALOGNASE"/>
</dbReference>
<dbReference type="SUPFAM" id="SSF56784">
    <property type="entry name" value="HAD-like"/>
    <property type="match status" value="1"/>
</dbReference>